<evidence type="ECO:0000256" key="1">
    <source>
        <dbReference type="ARBA" id="ARBA00009308"/>
    </source>
</evidence>
<comment type="caution">
    <text evidence="4">The sequence shown here is derived from an EMBL/GenBank/DDBJ whole genome shotgun (WGS) entry which is preliminary data.</text>
</comment>
<accession>X0TJX7</accession>
<dbReference type="GO" id="GO:0046491">
    <property type="term" value="P:L-methylmalonyl-CoA metabolic process"/>
    <property type="evidence" value="ECO:0007669"/>
    <property type="project" value="TreeGrafter"/>
</dbReference>
<dbReference type="PROSITE" id="PS51819">
    <property type="entry name" value="VOC"/>
    <property type="match status" value="1"/>
</dbReference>
<feature type="domain" description="VOC" evidence="3">
    <location>
        <begin position="4"/>
        <end position="130"/>
    </location>
</feature>
<dbReference type="InterPro" id="IPR037523">
    <property type="entry name" value="VOC_core"/>
</dbReference>
<keyword evidence="2" id="KW-0479">Metal-binding</keyword>
<dbReference type="AlphaFoldDB" id="X0TJX7"/>
<dbReference type="Pfam" id="PF13669">
    <property type="entry name" value="Glyoxalase_4"/>
    <property type="match status" value="1"/>
</dbReference>
<proteinExistence type="inferred from homology"/>
<protein>
    <recommendedName>
        <fullName evidence="3">VOC domain-containing protein</fullName>
    </recommendedName>
</protein>
<dbReference type="GO" id="GO:0046872">
    <property type="term" value="F:metal ion binding"/>
    <property type="evidence" value="ECO:0007669"/>
    <property type="project" value="UniProtKB-KW"/>
</dbReference>
<dbReference type="PANTHER" id="PTHR43048:SF3">
    <property type="entry name" value="METHYLMALONYL-COA EPIMERASE, MITOCHONDRIAL"/>
    <property type="match status" value="1"/>
</dbReference>
<sequence length="134" mass="15265">MIRKIDHVGIVVRDLDKAIKLYSEAFGFKVKMIEVMKENQTRIALIPVGEVLLELIEPTGPGRAQRFLEEQGEGFHHICFRVQDIDKALKEVGKRVKVRDEKPRPGVAGSKIAFLDPQSLFNVKTELAERKEEI</sequence>
<evidence type="ECO:0000256" key="2">
    <source>
        <dbReference type="ARBA" id="ARBA00022723"/>
    </source>
</evidence>
<dbReference type="InterPro" id="IPR029068">
    <property type="entry name" value="Glyas_Bleomycin-R_OHBP_Dase"/>
</dbReference>
<comment type="similarity">
    <text evidence="1">Belongs to the methylmalonyl-CoA epimerase family.</text>
</comment>
<reference evidence="4" key="1">
    <citation type="journal article" date="2014" name="Front. Microbiol.">
        <title>High frequency of phylogenetically diverse reductive dehalogenase-homologous genes in deep subseafloor sedimentary metagenomes.</title>
        <authorList>
            <person name="Kawai M."/>
            <person name="Futagami T."/>
            <person name="Toyoda A."/>
            <person name="Takaki Y."/>
            <person name="Nishi S."/>
            <person name="Hori S."/>
            <person name="Arai W."/>
            <person name="Tsubouchi T."/>
            <person name="Morono Y."/>
            <person name="Uchiyama I."/>
            <person name="Ito T."/>
            <person name="Fujiyama A."/>
            <person name="Inagaki F."/>
            <person name="Takami H."/>
        </authorList>
    </citation>
    <scope>NUCLEOTIDE SEQUENCE</scope>
    <source>
        <strain evidence="4">Expedition CK06-06</strain>
    </source>
</reference>
<organism evidence="4">
    <name type="scientific">marine sediment metagenome</name>
    <dbReference type="NCBI Taxonomy" id="412755"/>
    <lineage>
        <taxon>unclassified sequences</taxon>
        <taxon>metagenomes</taxon>
        <taxon>ecological metagenomes</taxon>
    </lineage>
</organism>
<gene>
    <name evidence="4" type="ORF">S01H1_00954</name>
</gene>
<dbReference type="Gene3D" id="3.10.180.10">
    <property type="entry name" value="2,3-Dihydroxybiphenyl 1,2-Dioxygenase, domain 1"/>
    <property type="match status" value="1"/>
</dbReference>
<evidence type="ECO:0000259" key="3">
    <source>
        <dbReference type="PROSITE" id="PS51819"/>
    </source>
</evidence>
<dbReference type="PANTHER" id="PTHR43048">
    <property type="entry name" value="METHYLMALONYL-COA EPIMERASE"/>
    <property type="match status" value="1"/>
</dbReference>
<dbReference type="CDD" id="cd07249">
    <property type="entry name" value="MMCE"/>
    <property type="match status" value="1"/>
</dbReference>
<dbReference type="SUPFAM" id="SSF54593">
    <property type="entry name" value="Glyoxalase/Bleomycin resistance protein/Dihydroxybiphenyl dioxygenase"/>
    <property type="match status" value="1"/>
</dbReference>
<dbReference type="InterPro" id="IPR051785">
    <property type="entry name" value="MMCE/EMCE_epimerase"/>
</dbReference>
<evidence type="ECO:0000313" key="4">
    <source>
        <dbReference type="EMBL" id="GAF76400.1"/>
    </source>
</evidence>
<name>X0TJX7_9ZZZZ</name>
<dbReference type="EMBL" id="BARS01000378">
    <property type="protein sequence ID" value="GAF76400.1"/>
    <property type="molecule type" value="Genomic_DNA"/>
</dbReference>
<dbReference type="GO" id="GO:0004493">
    <property type="term" value="F:methylmalonyl-CoA epimerase activity"/>
    <property type="evidence" value="ECO:0007669"/>
    <property type="project" value="TreeGrafter"/>
</dbReference>
<dbReference type="InterPro" id="IPR017515">
    <property type="entry name" value="MeMalonyl-CoA_epimerase"/>
</dbReference>